<reference evidence="1 2" key="1">
    <citation type="journal article" date="2018" name="New Phytol.">
        <title>Phylogenomics of Endogonaceae and evolution of mycorrhizas within Mucoromycota.</title>
        <authorList>
            <person name="Chang Y."/>
            <person name="Desiro A."/>
            <person name="Na H."/>
            <person name="Sandor L."/>
            <person name="Lipzen A."/>
            <person name="Clum A."/>
            <person name="Barry K."/>
            <person name="Grigoriev I.V."/>
            <person name="Martin F.M."/>
            <person name="Stajich J.E."/>
            <person name="Smith M.E."/>
            <person name="Bonito G."/>
            <person name="Spatafora J.W."/>
        </authorList>
    </citation>
    <scope>NUCLEOTIDE SEQUENCE [LARGE SCALE GENOMIC DNA]</scope>
    <source>
        <strain evidence="1 2">AD002</strain>
    </source>
</reference>
<protein>
    <submittedName>
        <fullName evidence="1">Uncharacterized protein</fullName>
    </submittedName>
</protein>
<dbReference type="EMBL" id="RBNJ01000301">
    <property type="protein sequence ID" value="RUS34890.1"/>
    <property type="molecule type" value="Genomic_DNA"/>
</dbReference>
<keyword evidence="2" id="KW-1185">Reference proteome</keyword>
<sequence length="191" mass="21735">MCPEGKLSATDETCPACRLPVDLTRRVKSETQANRLLQSGNIDSVRKCLDIQQQLYCADAHVLGATYDRLAELYARKGNFCESVSYCRKSIDVVRARFGSQSPELAREMFKLCTLLFNRYVSTVLASFGHTHRLFYWVVYIGSFRISGNSQRLQEALATIRATLVLYKNHGLSHEDDVQELIGMKRFLETL</sequence>
<proteinExistence type="predicted"/>
<gene>
    <name evidence="1" type="ORF">BC938DRAFT_477919</name>
</gene>
<evidence type="ECO:0000313" key="2">
    <source>
        <dbReference type="Proteomes" id="UP000274822"/>
    </source>
</evidence>
<name>A0A433QYN7_9FUNG</name>
<dbReference type="Proteomes" id="UP000274822">
    <property type="component" value="Unassembled WGS sequence"/>
</dbReference>
<dbReference type="AlphaFoldDB" id="A0A433QYN7"/>
<comment type="caution">
    <text evidence="1">The sequence shown here is derived from an EMBL/GenBank/DDBJ whole genome shotgun (WGS) entry which is preliminary data.</text>
</comment>
<accession>A0A433QYN7</accession>
<evidence type="ECO:0000313" key="1">
    <source>
        <dbReference type="EMBL" id="RUS34890.1"/>
    </source>
</evidence>
<dbReference type="InterPro" id="IPR011990">
    <property type="entry name" value="TPR-like_helical_dom_sf"/>
</dbReference>
<dbReference type="Gene3D" id="1.25.40.10">
    <property type="entry name" value="Tetratricopeptide repeat domain"/>
    <property type="match status" value="1"/>
</dbReference>
<organism evidence="1 2">
    <name type="scientific">Jimgerdemannia flammicorona</name>
    <dbReference type="NCBI Taxonomy" id="994334"/>
    <lineage>
        <taxon>Eukaryota</taxon>
        <taxon>Fungi</taxon>
        <taxon>Fungi incertae sedis</taxon>
        <taxon>Mucoromycota</taxon>
        <taxon>Mucoromycotina</taxon>
        <taxon>Endogonomycetes</taxon>
        <taxon>Endogonales</taxon>
        <taxon>Endogonaceae</taxon>
        <taxon>Jimgerdemannia</taxon>
    </lineage>
</organism>